<feature type="region of interest" description="Disordered" evidence="1">
    <location>
        <begin position="92"/>
        <end position="133"/>
    </location>
</feature>
<keyword evidence="2" id="KW-0812">Transmembrane</keyword>
<keyword evidence="2" id="KW-1133">Transmembrane helix</keyword>
<name>A0A0U5GAP1_ASPCI</name>
<sequence length="234" mass="25560">MSGHKYAMGSSQFQLIIIASRQSKFPTSLPLKSLIALDLCIFSQRPSSRPQTMSHNPTIPPLLRRQNTLLMDEGNAAGHAVGFDLILNPTSGRHHRHDHDDVQRHADNTPDEDNNTTSPKHSFVCPDQSPPGRVNGLLQTRDGKIYLAHGVPRAGLFLPYVASIQPTSHAHPVALVDLQAMARAMTPSLIPPTVGTLVHGLFVRREGGLVMMGYGTVVTVLDSFWLWFVGNVPG</sequence>
<gene>
    <name evidence="3" type="ORF">ASPCAL11892</name>
</gene>
<feature type="transmembrane region" description="Helical" evidence="2">
    <location>
        <begin position="209"/>
        <end position="228"/>
    </location>
</feature>
<protein>
    <submittedName>
        <fullName evidence="3">Uncharacterized protein</fullName>
    </submittedName>
</protein>
<accession>A0A0U5GAP1</accession>
<dbReference type="EMBL" id="CDMC01000012">
    <property type="protein sequence ID" value="CEL08747.1"/>
    <property type="molecule type" value="Genomic_DNA"/>
</dbReference>
<feature type="compositionally biased region" description="Basic and acidic residues" evidence="1">
    <location>
        <begin position="98"/>
        <end position="108"/>
    </location>
</feature>
<keyword evidence="2" id="KW-0472">Membrane</keyword>
<evidence type="ECO:0000313" key="3">
    <source>
        <dbReference type="EMBL" id="CEL08747.1"/>
    </source>
</evidence>
<keyword evidence="4" id="KW-1185">Reference proteome</keyword>
<evidence type="ECO:0000313" key="4">
    <source>
        <dbReference type="Proteomes" id="UP000054771"/>
    </source>
</evidence>
<dbReference type="AlphaFoldDB" id="A0A0U5GAP1"/>
<evidence type="ECO:0000256" key="1">
    <source>
        <dbReference type="SAM" id="MobiDB-lite"/>
    </source>
</evidence>
<dbReference type="OrthoDB" id="10514180at2759"/>
<organism evidence="3 4">
    <name type="scientific">Aspergillus calidoustus</name>
    <dbReference type="NCBI Taxonomy" id="454130"/>
    <lineage>
        <taxon>Eukaryota</taxon>
        <taxon>Fungi</taxon>
        <taxon>Dikarya</taxon>
        <taxon>Ascomycota</taxon>
        <taxon>Pezizomycotina</taxon>
        <taxon>Eurotiomycetes</taxon>
        <taxon>Eurotiomycetidae</taxon>
        <taxon>Eurotiales</taxon>
        <taxon>Aspergillaceae</taxon>
        <taxon>Aspergillus</taxon>
        <taxon>Aspergillus subgen. Nidulantes</taxon>
    </lineage>
</organism>
<dbReference type="Proteomes" id="UP000054771">
    <property type="component" value="Unassembled WGS sequence"/>
</dbReference>
<proteinExistence type="predicted"/>
<evidence type="ECO:0000256" key="2">
    <source>
        <dbReference type="SAM" id="Phobius"/>
    </source>
</evidence>
<reference evidence="4" key="1">
    <citation type="journal article" date="2016" name="Genome Announc.">
        <title>Draft genome sequences of fungus Aspergillus calidoustus.</title>
        <authorList>
            <person name="Horn F."/>
            <person name="Linde J."/>
            <person name="Mattern D.J."/>
            <person name="Walther G."/>
            <person name="Guthke R."/>
            <person name="Scherlach K."/>
            <person name="Martin K."/>
            <person name="Brakhage A.A."/>
            <person name="Petzke L."/>
            <person name="Valiante V."/>
        </authorList>
    </citation>
    <scope>NUCLEOTIDE SEQUENCE [LARGE SCALE GENOMIC DNA]</scope>
    <source>
        <strain evidence="4">SF006504</strain>
    </source>
</reference>